<keyword evidence="3" id="KW-1185">Reference proteome</keyword>
<dbReference type="Bgee" id="ENSOCUG00000031036">
    <property type="expression patterns" value="Expressed in ovary and 15 other cell types or tissues"/>
</dbReference>
<evidence type="ECO:0000313" key="2">
    <source>
        <dbReference type="Ensembl" id="ENSOCUP00000031435.1"/>
    </source>
</evidence>
<dbReference type="GeneTree" id="ENSGT01140000286813"/>
<keyword evidence="1" id="KW-0812">Transmembrane</keyword>
<dbReference type="Proteomes" id="UP000001811">
    <property type="component" value="Unplaced"/>
</dbReference>
<organism evidence="2 3">
    <name type="scientific">Oryctolagus cuniculus</name>
    <name type="common">Rabbit</name>
    <dbReference type="NCBI Taxonomy" id="9986"/>
    <lineage>
        <taxon>Eukaryota</taxon>
        <taxon>Metazoa</taxon>
        <taxon>Chordata</taxon>
        <taxon>Craniata</taxon>
        <taxon>Vertebrata</taxon>
        <taxon>Euteleostomi</taxon>
        <taxon>Mammalia</taxon>
        <taxon>Eutheria</taxon>
        <taxon>Euarchontoglires</taxon>
        <taxon>Glires</taxon>
        <taxon>Lagomorpha</taxon>
        <taxon>Leporidae</taxon>
        <taxon>Oryctolagus</taxon>
    </lineage>
</organism>
<feature type="transmembrane region" description="Helical" evidence="1">
    <location>
        <begin position="30"/>
        <end position="50"/>
    </location>
</feature>
<name>A0A5F9CCX4_RABIT</name>
<evidence type="ECO:0000313" key="3">
    <source>
        <dbReference type="Proteomes" id="UP000001811"/>
    </source>
</evidence>
<protein>
    <submittedName>
        <fullName evidence="2">Uncharacterized protein</fullName>
    </submittedName>
</protein>
<accession>A0A5F9CCX4</accession>
<dbReference type="Ensembl" id="ENSOCUT00000037647.1">
    <property type="protein sequence ID" value="ENSOCUP00000031435.1"/>
    <property type="gene ID" value="ENSOCUG00000031036.1"/>
</dbReference>
<proteinExistence type="predicted"/>
<reference evidence="2 3" key="1">
    <citation type="journal article" date="2011" name="Nature">
        <title>A high-resolution map of human evolutionary constraint using 29 mammals.</title>
        <authorList>
            <person name="Lindblad-Toh K."/>
            <person name="Garber M."/>
            <person name="Zuk O."/>
            <person name="Lin M.F."/>
            <person name="Parker B.J."/>
            <person name="Washietl S."/>
            <person name="Kheradpour P."/>
            <person name="Ernst J."/>
            <person name="Jordan G."/>
            <person name="Mauceli E."/>
            <person name="Ward L.D."/>
            <person name="Lowe C.B."/>
            <person name="Holloway A.K."/>
            <person name="Clamp M."/>
            <person name="Gnerre S."/>
            <person name="Alfoldi J."/>
            <person name="Beal K."/>
            <person name="Chang J."/>
            <person name="Clawson H."/>
            <person name="Cuff J."/>
            <person name="Di Palma F."/>
            <person name="Fitzgerald S."/>
            <person name="Flicek P."/>
            <person name="Guttman M."/>
            <person name="Hubisz M.J."/>
            <person name="Jaffe D.B."/>
            <person name="Jungreis I."/>
            <person name="Kent W.J."/>
            <person name="Kostka D."/>
            <person name="Lara M."/>
            <person name="Martins A.L."/>
            <person name="Massingham T."/>
            <person name="Moltke I."/>
            <person name="Raney B.J."/>
            <person name="Rasmussen M.D."/>
            <person name="Robinson J."/>
            <person name="Stark A."/>
            <person name="Vilella A.J."/>
            <person name="Wen J."/>
            <person name="Xie X."/>
            <person name="Zody M.C."/>
            <person name="Baldwin J."/>
            <person name="Bloom T."/>
            <person name="Chin C.W."/>
            <person name="Heiman D."/>
            <person name="Nicol R."/>
            <person name="Nusbaum C."/>
            <person name="Young S."/>
            <person name="Wilkinson J."/>
            <person name="Worley K.C."/>
            <person name="Kovar C.L."/>
            <person name="Muzny D.M."/>
            <person name="Gibbs R.A."/>
            <person name="Cree A."/>
            <person name="Dihn H.H."/>
            <person name="Fowler G."/>
            <person name="Jhangiani S."/>
            <person name="Joshi V."/>
            <person name="Lee S."/>
            <person name="Lewis L.R."/>
            <person name="Nazareth L.V."/>
            <person name="Okwuonu G."/>
            <person name="Santibanez J."/>
            <person name="Warren W.C."/>
            <person name="Mardis E.R."/>
            <person name="Weinstock G.M."/>
            <person name="Wilson R.K."/>
            <person name="Delehaunty K."/>
            <person name="Dooling D."/>
            <person name="Fronik C."/>
            <person name="Fulton L."/>
            <person name="Fulton B."/>
            <person name="Graves T."/>
            <person name="Minx P."/>
            <person name="Sodergren E."/>
            <person name="Birney E."/>
            <person name="Margulies E.H."/>
            <person name="Herrero J."/>
            <person name="Green E.D."/>
            <person name="Haussler D."/>
            <person name="Siepel A."/>
            <person name="Goldman N."/>
            <person name="Pollard K.S."/>
            <person name="Pedersen J.S."/>
            <person name="Lander E.S."/>
            <person name="Kellis M."/>
        </authorList>
    </citation>
    <scope>NUCLEOTIDE SEQUENCE [LARGE SCALE GENOMIC DNA]</scope>
    <source>
        <strain evidence="3">Thorbecke</strain>
    </source>
</reference>
<evidence type="ECO:0000256" key="1">
    <source>
        <dbReference type="SAM" id="Phobius"/>
    </source>
</evidence>
<dbReference type="AlphaFoldDB" id="A0A5F9CCX4"/>
<reference evidence="2" key="3">
    <citation type="submission" date="2025-09" db="UniProtKB">
        <authorList>
            <consortium name="Ensembl"/>
        </authorList>
    </citation>
    <scope>IDENTIFICATION</scope>
    <source>
        <strain evidence="2">Thorbecke</strain>
    </source>
</reference>
<keyword evidence="1" id="KW-0472">Membrane</keyword>
<sequence>MTQDTEVVPRISLMVPESSLARDRWRICRAMLTILSKVMLPLCLMFFCFFRSRGGSLRALMMRAEAEGTTSIWACRFWMVSFTVIRSPFQAQGADLGVQGRRGADLAAGAPQVYDFDLVGIELGWHGGGAWCRMNPDSGRPKRVAPTMFLNVLKL</sequence>
<keyword evidence="1" id="KW-1133">Transmembrane helix</keyword>
<dbReference type="InParanoid" id="A0A5F9CCX4"/>
<reference evidence="2" key="2">
    <citation type="submission" date="2025-08" db="UniProtKB">
        <authorList>
            <consortium name="Ensembl"/>
        </authorList>
    </citation>
    <scope>IDENTIFICATION</scope>
    <source>
        <strain evidence="2">Thorbecke</strain>
    </source>
</reference>